<evidence type="ECO:0000313" key="1">
    <source>
        <dbReference type="EMBL" id="KAI3802586.1"/>
    </source>
</evidence>
<reference evidence="2" key="1">
    <citation type="journal article" date="2022" name="Mol. Ecol. Resour.">
        <title>The genomes of chicory, endive, great burdock and yacon provide insights into Asteraceae palaeo-polyploidization history and plant inulin production.</title>
        <authorList>
            <person name="Fan W."/>
            <person name="Wang S."/>
            <person name="Wang H."/>
            <person name="Wang A."/>
            <person name="Jiang F."/>
            <person name="Liu H."/>
            <person name="Zhao H."/>
            <person name="Xu D."/>
            <person name="Zhang Y."/>
        </authorList>
    </citation>
    <scope>NUCLEOTIDE SEQUENCE [LARGE SCALE GENOMIC DNA]</scope>
    <source>
        <strain evidence="2">cv. Yunnan</strain>
    </source>
</reference>
<name>A0ACB9I544_9ASTR</name>
<evidence type="ECO:0000313" key="2">
    <source>
        <dbReference type="Proteomes" id="UP001056120"/>
    </source>
</evidence>
<proteinExistence type="predicted"/>
<reference evidence="1 2" key="2">
    <citation type="journal article" date="2022" name="Mol. Ecol. Resour.">
        <title>The genomes of chicory, endive, great burdock and yacon provide insights into Asteraceae paleo-polyploidization history and plant inulin production.</title>
        <authorList>
            <person name="Fan W."/>
            <person name="Wang S."/>
            <person name="Wang H."/>
            <person name="Wang A."/>
            <person name="Jiang F."/>
            <person name="Liu H."/>
            <person name="Zhao H."/>
            <person name="Xu D."/>
            <person name="Zhang Y."/>
        </authorList>
    </citation>
    <scope>NUCLEOTIDE SEQUENCE [LARGE SCALE GENOMIC DNA]</scope>
    <source>
        <strain evidence="2">cv. Yunnan</strain>
        <tissue evidence="1">Leaves</tissue>
    </source>
</reference>
<comment type="caution">
    <text evidence="1">The sequence shown here is derived from an EMBL/GenBank/DDBJ whole genome shotgun (WGS) entry which is preliminary data.</text>
</comment>
<sequence>MVLFEVLCGRLCYVRDSDGILLLADVAKEYYANDKLDNIIDPVLREQMSEESFKKYSAIAYKCLQDREHRLLMGVVKKELEETLKLQTSTYLAFPISLSPGGCISWKYISNSYVIASRLQIQVWTIHLGVLKLFDSIPRILIDGSIRCTSTRLQNIRCGVASGLRNWSNLNDQYCERHIE</sequence>
<dbReference type="EMBL" id="CM042027">
    <property type="protein sequence ID" value="KAI3802586.1"/>
    <property type="molecule type" value="Genomic_DNA"/>
</dbReference>
<dbReference type="Proteomes" id="UP001056120">
    <property type="component" value="Linkage Group LG10"/>
</dbReference>
<protein>
    <submittedName>
        <fullName evidence="1">Uncharacterized protein</fullName>
    </submittedName>
</protein>
<organism evidence="1 2">
    <name type="scientific">Smallanthus sonchifolius</name>
    <dbReference type="NCBI Taxonomy" id="185202"/>
    <lineage>
        <taxon>Eukaryota</taxon>
        <taxon>Viridiplantae</taxon>
        <taxon>Streptophyta</taxon>
        <taxon>Embryophyta</taxon>
        <taxon>Tracheophyta</taxon>
        <taxon>Spermatophyta</taxon>
        <taxon>Magnoliopsida</taxon>
        <taxon>eudicotyledons</taxon>
        <taxon>Gunneridae</taxon>
        <taxon>Pentapetalae</taxon>
        <taxon>asterids</taxon>
        <taxon>campanulids</taxon>
        <taxon>Asterales</taxon>
        <taxon>Asteraceae</taxon>
        <taxon>Asteroideae</taxon>
        <taxon>Heliantheae alliance</taxon>
        <taxon>Millerieae</taxon>
        <taxon>Smallanthus</taxon>
    </lineage>
</organism>
<accession>A0ACB9I544</accession>
<gene>
    <name evidence="1" type="ORF">L1987_30724</name>
</gene>
<keyword evidence="2" id="KW-1185">Reference proteome</keyword>